<keyword evidence="3" id="KW-1185">Reference proteome</keyword>
<feature type="transmembrane region" description="Helical" evidence="1">
    <location>
        <begin position="6"/>
        <end position="26"/>
    </location>
</feature>
<dbReference type="Proteomes" id="UP001153069">
    <property type="component" value="Unassembled WGS sequence"/>
</dbReference>
<organism evidence="2 3">
    <name type="scientific">Seminavis robusta</name>
    <dbReference type="NCBI Taxonomy" id="568900"/>
    <lineage>
        <taxon>Eukaryota</taxon>
        <taxon>Sar</taxon>
        <taxon>Stramenopiles</taxon>
        <taxon>Ochrophyta</taxon>
        <taxon>Bacillariophyta</taxon>
        <taxon>Bacillariophyceae</taxon>
        <taxon>Bacillariophycidae</taxon>
        <taxon>Naviculales</taxon>
        <taxon>Naviculaceae</taxon>
        <taxon>Seminavis</taxon>
    </lineage>
</organism>
<dbReference type="OrthoDB" id="48148at2759"/>
<accession>A0A9N8HYM1</accession>
<evidence type="ECO:0000313" key="3">
    <source>
        <dbReference type="Proteomes" id="UP001153069"/>
    </source>
</evidence>
<dbReference type="EMBL" id="CAICTM010002944">
    <property type="protein sequence ID" value="CAB9530591.1"/>
    <property type="molecule type" value="Genomic_DNA"/>
</dbReference>
<comment type="caution">
    <text evidence="2">The sequence shown here is derived from an EMBL/GenBank/DDBJ whole genome shotgun (WGS) entry which is preliminary data.</text>
</comment>
<proteinExistence type="predicted"/>
<evidence type="ECO:0000256" key="1">
    <source>
        <dbReference type="SAM" id="Phobius"/>
    </source>
</evidence>
<sequence length="91" mass="9865">MIINAPTIALTLVVISFFLYGGLVFIRKFALQIAQQNHDAILAMDQADEEKRQKRERAADAAAASAYANVEPLITQSKSTDTANSTATPQV</sequence>
<protein>
    <submittedName>
        <fullName evidence="2">Uncharacterized protein</fullName>
    </submittedName>
</protein>
<keyword evidence="1" id="KW-0472">Membrane</keyword>
<gene>
    <name evidence="2" type="ORF">SEMRO_2946_G340790.1</name>
</gene>
<reference evidence="2" key="1">
    <citation type="submission" date="2020-06" db="EMBL/GenBank/DDBJ databases">
        <authorList>
            <consortium name="Plant Systems Biology data submission"/>
        </authorList>
    </citation>
    <scope>NUCLEOTIDE SEQUENCE</scope>
    <source>
        <strain evidence="2">D6</strain>
    </source>
</reference>
<dbReference type="AlphaFoldDB" id="A0A9N8HYM1"/>
<name>A0A9N8HYM1_9STRA</name>
<keyword evidence="1" id="KW-1133">Transmembrane helix</keyword>
<evidence type="ECO:0000313" key="2">
    <source>
        <dbReference type="EMBL" id="CAB9530591.1"/>
    </source>
</evidence>
<keyword evidence="1" id="KW-0812">Transmembrane</keyword>